<dbReference type="AlphaFoldDB" id="A0A1I7MRL5"/>
<dbReference type="OrthoDB" id="4966877at2"/>
<gene>
    <name evidence="2" type="ORF">SAMN04487966_11198</name>
</gene>
<evidence type="ECO:0000313" key="2">
    <source>
        <dbReference type="EMBL" id="SFV24564.1"/>
    </source>
</evidence>
<feature type="compositionally biased region" description="Low complexity" evidence="1">
    <location>
        <begin position="218"/>
        <end position="262"/>
    </location>
</feature>
<dbReference type="Proteomes" id="UP000198881">
    <property type="component" value="Unassembled WGS sequence"/>
</dbReference>
<feature type="region of interest" description="Disordered" evidence="1">
    <location>
        <begin position="199"/>
        <end position="283"/>
    </location>
</feature>
<accession>A0A1I7MRL5</accession>
<proteinExistence type="predicted"/>
<sequence>MGKNRTPVVEDRLSAGADTLMRWAAPKFENMLAWAEKGAGEGKARAKIAASQATHQMEDTVDKVTPQIQSGLAAAGTALAGAANRVVNNVDQARHQVQDDYLPAASSRLADLAGQANKGIHHAKVNPAVEDILVKLTGDKKAVKKLRKAGENYTKVAQKQLKKHGKKNSSGKGWLVAGIVAAAGAAAVAVWQLTKPVEDPWKNPAPKPLTPTGQAPQPVTTGAAGAPVTAPKPAPVAGTPAAAPSAGAAGTAATPAPAAAGGNAIVDTAEEKVQGAPAPKSAN</sequence>
<evidence type="ECO:0000256" key="1">
    <source>
        <dbReference type="SAM" id="MobiDB-lite"/>
    </source>
</evidence>
<evidence type="ECO:0000313" key="3">
    <source>
        <dbReference type="Proteomes" id="UP000198881"/>
    </source>
</evidence>
<name>A0A1I7MRL5_9MICC</name>
<reference evidence="2 3" key="1">
    <citation type="submission" date="2016-10" db="EMBL/GenBank/DDBJ databases">
        <authorList>
            <person name="de Groot N.N."/>
        </authorList>
    </citation>
    <scope>NUCLEOTIDE SEQUENCE [LARGE SCALE GENOMIC DNA]</scope>
    <source>
        <strain evidence="2 3">CGMCC 1.7054</strain>
    </source>
</reference>
<keyword evidence="3" id="KW-1185">Reference proteome</keyword>
<dbReference type="EMBL" id="FPCG01000011">
    <property type="protein sequence ID" value="SFV24564.1"/>
    <property type="molecule type" value="Genomic_DNA"/>
</dbReference>
<protein>
    <submittedName>
        <fullName evidence="2">Uncharacterized protein</fullName>
    </submittedName>
</protein>
<dbReference type="STRING" id="574650.SAMN04487966_11198"/>
<organism evidence="2 3">
    <name type="scientific">Micrococcus terreus</name>
    <dbReference type="NCBI Taxonomy" id="574650"/>
    <lineage>
        <taxon>Bacteria</taxon>
        <taxon>Bacillati</taxon>
        <taxon>Actinomycetota</taxon>
        <taxon>Actinomycetes</taxon>
        <taxon>Micrococcales</taxon>
        <taxon>Micrococcaceae</taxon>
        <taxon>Micrococcus</taxon>
    </lineage>
</organism>
<dbReference type="RefSeq" id="WP_143109500.1">
    <property type="nucleotide sequence ID" value="NZ_FPCG01000011.1"/>
</dbReference>